<evidence type="ECO:0000313" key="1">
    <source>
        <dbReference type="EMBL" id="AYP28437.1"/>
    </source>
</evidence>
<protein>
    <submittedName>
        <fullName evidence="1">Uncharacterized protein</fullName>
    </submittedName>
</protein>
<gene>
    <name evidence="1" type="ORF">3M_181c</name>
</gene>
<organism evidence="1 2">
    <name type="scientific">Serratia phage vB_SmaA_3M</name>
    <dbReference type="NCBI Taxonomy" id="2419930"/>
    <lineage>
        <taxon>Viruses</taxon>
        <taxon>Duplodnaviria</taxon>
        <taxon>Heunggongvirae</taxon>
        <taxon>Uroviricota</taxon>
        <taxon>Caudoviricetes</taxon>
        <taxon>Pantevenvirales</taxon>
        <taxon>Ackermannviridae</taxon>
        <taxon>Miltonvirus</taxon>
        <taxon>Miltonvirus 3M</taxon>
    </lineage>
</organism>
<proteinExistence type="predicted"/>
<dbReference type="Proteomes" id="UP000269553">
    <property type="component" value="Segment"/>
</dbReference>
<keyword evidence="2" id="KW-1185">Reference proteome</keyword>
<name>A0A3G2YSF1_9CAUD</name>
<accession>A0A3G2YSF1</accession>
<sequence length="125" mass="14655">MGFLSDSSTKLQLMEIQSRHLAVENILDNPEVRALMERMQIRVNRLCEIYADLLQKYKDEEFPELCKKYRFEKADHVTSQRIKYDVSTVLTQYQSTGLICSQEDMEDLFYIIIANIVINGNKIDV</sequence>
<evidence type="ECO:0000313" key="2">
    <source>
        <dbReference type="Proteomes" id="UP000269553"/>
    </source>
</evidence>
<reference evidence="1 2" key="1">
    <citation type="submission" date="2018-09" db="EMBL/GenBank/DDBJ databases">
        <authorList>
            <person name="Day A."/>
            <person name="Monson R.E."/>
            <person name="Salmond G.P.C."/>
        </authorList>
    </citation>
    <scope>NUCLEOTIDE SEQUENCE [LARGE SCALE GENOMIC DNA]</scope>
</reference>
<dbReference type="EMBL" id="MH929319">
    <property type="protein sequence ID" value="AYP28437.1"/>
    <property type="molecule type" value="Genomic_DNA"/>
</dbReference>